<dbReference type="AlphaFoldDB" id="S9ZCH6"/>
<dbReference type="PANTHER" id="PTHR35006:SF1">
    <property type="entry name" value="BLL2941 PROTEIN"/>
    <property type="match status" value="1"/>
</dbReference>
<dbReference type="PATRIC" id="fig|1348657.5.peg.2542"/>
<dbReference type="EMBL" id="ATJV01000065">
    <property type="protein sequence ID" value="EPZ14990.1"/>
    <property type="molecule type" value="Genomic_DNA"/>
</dbReference>
<dbReference type="STRING" id="1348657.M622_17285"/>
<evidence type="ECO:0000313" key="3">
    <source>
        <dbReference type="Proteomes" id="UP000015455"/>
    </source>
</evidence>
<sequence>MEQEKMLGYATVGARDLEAAKQFYDQILGLVGMKTMFEHPSGGRLYNSPDGRMFGVLAPADGREATVGNGSMIGFLLGSRAAVRELHAKALELGGRCEGAPGPRGPEETQAYFAYFRDLDGNKLCAYCFGPE</sequence>
<dbReference type="Proteomes" id="UP000015455">
    <property type="component" value="Unassembled WGS sequence"/>
</dbReference>
<dbReference type="Gene3D" id="3.10.180.10">
    <property type="entry name" value="2,3-Dihydroxybiphenyl 1,2-Dioxygenase, domain 1"/>
    <property type="match status" value="1"/>
</dbReference>
<evidence type="ECO:0000313" key="2">
    <source>
        <dbReference type="EMBL" id="EPZ14990.1"/>
    </source>
</evidence>
<proteinExistence type="predicted"/>
<protein>
    <recommendedName>
        <fullName evidence="1">VOC domain-containing protein</fullName>
    </recommendedName>
</protein>
<reference evidence="2 3" key="1">
    <citation type="submission" date="2013-06" db="EMBL/GenBank/DDBJ databases">
        <title>Draft genome sequence of Thauera terpenica.</title>
        <authorList>
            <person name="Liu B."/>
            <person name="Frostegard A.H."/>
            <person name="Shapleigh J.P."/>
        </authorList>
    </citation>
    <scope>NUCLEOTIDE SEQUENCE [LARGE SCALE GENOMIC DNA]</scope>
    <source>
        <strain evidence="2 3">58Eu</strain>
    </source>
</reference>
<feature type="domain" description="VOC" evidence="1">
    <location>
        <begin position="6"/>
        <end position="129"/>
    </location>
</feature>
<dbReference type="CDD" id="cd07262">
    <property type="entry name" value="VOC_like"/>
    <property type="match status" value="1"/>
</dbReference>
<dbReference type="eggNOG" id="COG0346">
    <property type="taxonomic scope" value="Bacteria"/>
</dbReference>
<dbReference type="Pfam" id="PF00903">
    <property type="entry name" value="Glyoxalase"/>
    <property type="match status" value="1"/>
</dbReference>
<dbReference type="InterPro" id="IPR037523">
    <property type="entry name" value="VOC_core"/>
</dbReference>
<organism evidence="2 3">
    <name type="scientific">Thauera terpenica 58Eu</name>
    <dbReference type="NCBI Taxonomy" id="1348657"/>
    <lineage>
        <taxon>Bacteria</taxon>
        <taxon>Pseudomonadati</taxon>
        <taxon>Pseudomonadota</taxon>
        <taxon>Betaproteobacteria</taxon>
        <taxon>Rhodocyclales</taxon>
        <taxon>Zoogloeaceae</taxon>
        <taxon>Thauera</taxon>
    </lineage>
</organism>
<name>S9ZCH6_9RHOO</name>
<keyword evidence="3" id="KW-1185">Reference proteome</keyword>
<gene>
    <name evidence="2" type="ORF">M622_17285</name>
</gene>
<evidence type="ECO:0000259" key="1">
    <source>
        <dbReference type="PROSITE" id="PS51819"/>
    </source>
</evidence>
<dbReference type="PANTHER" id="PTHR35006">
    <property type="entry name" value="GLYOXALASE FAMILY PROTEIN (AFU_ORTHOLOGUE AFUA_5G14830)"/>
    <property type="match status" value="1"/>
</dbReference>
<comment type="caution">
    <text evidence="2">The sequence shown here is derived from an EMBL/GenBank/DDBJ whole genome shotgun (WGS) entry which is preliminary data.</text>
</comment>
<dbReference type="InterPro" id="IPR004360">
    <property type="entry name" value="Glyas_Fos-R_dOase_dom"/>
</dbReference>
<accession>S9ZCH6</accession>
<dbReference type="PROSITE" id="PS51819">
    <property type="entry name" value="VOC"/>
    <property type="match status" value="1"/>
</dbReference>
<dbReference type="SUPFAM" id="SSF54593">
    <property type="entry name" value="Glyoxalase/Bleomycin resistance protein/Dihydroxybiphenyl dioxygenase"/>
    <property type="match status" value="1"/>
</dbReference>
<dbReference type="InterPro" id="IPR029068">
    <property type="entry name" value="Glyas_Bleomycin-R_OHBP_Dase"/>
</dbReference>